<organism evidence="2 3">
    <name type="scientific">Gossypium anomalum</name>
    <dbReference type="NCBI Taxonomy" id="47600"/>
    <lineage>
        <taxon>Eukaryota</taxon>
        <taxon>Viridiplantae</taxon>
        <taxon>Streptophyta</taxon>
        <taxon>Embryophyta</taxon>
        <taxon>Tracheophyta</taxon>
        <taxon>Spermatophyta</taxon>
        <taxon>Magnoliopsida</taxon>
        <taxon>eudicotyledons</taxon>
        <taxon>Gunneridae</taxon>
        <taxon>Pentapetalae</taxon>
        <taxon>rosids</taxon>
        <taxon>malvids</taxon>
        <taxon>Malvales</taxon>
        <taxon>Malvaceae</taxon>
        <taxon>Malvoideae</taxon>
        <taxon>Gossypium</taxon>
    </lineage>
</organism>
<dbReference type="Pfam" id="PF22936">
    <property type="entry name" value="Pol_BBD"/>
    <property type="match status" value="1"/>
</dbReference>
<dbReference type="Proteomes" id="UP000701853">
    <property type="component" value="Chromosome 9"/>
</dbReference>
<gene>
    <name evidence="2" type="ORF">CXB51_024351</name>
</gene>
<dbReference type="Pfam" id="PF14223">
    <property type="entry name" value="Retrotran_gag_2"/>
    <property type="match status" value="1"/>
</dbReference>
<evidence type="ECO:0000313" key="2">
    <source>
        <dbReference type="EMBL" id="KAG8482678.1"/>
    </source>
</evidence>
<accession>A0A8J6CWL5</accession>
<dbReference type="PANTHER" id="PTHR47592">
    <property type="entry name" value="PBF68 PROTEIN"/>
    <property type="match status" value="1"/>
</dbReference>
<reference evidence="2 3" key="1">
    <citation type="journal article" date="2021" name="bioRxiv">
        <title>The Gossypium anomalum genome as a resource for cotton improvement and evolutionary analysis of hybrid incompatibility.</title>
        <authorList>
            <person name="Grover C.E."/>
            <person name="Yuan D."/>
            <person name="Arick M.A."/>
            <person name="Miller E.R."/>
            <person name="Hu G."/>
            <person name="Peterson D.G."/>
            <person name="Wendel J.F."/>
            <person name="Udall J.A."/>
        </authorList>
    </citation>
    <scope>NUCLEOTIDE SEQUENCE [LARGE SCALE GENOMIC DNA]</scope>
    <source>
        <strain evidence="2">JFW-Udall</strain>
        <tissue evidence="2">Leaf</tissue>
    </source>
</reference>
<proteinExistence type="predicted"/>
<dbReference type="OrthoDB" id="413361at2759"/>
<dbReference type="PANTHER" id="PTHR47592:SF27">
    <property type="entry name" value="OS08G0421700 PROTEIN"/>
    <property type="match status" value="1"/>
</dbReference>
<comment type="caution">
    <text evidence="2">The sequence shown here is derived from an EMBL/GenBank/DDBJ whole genome shotgun (WGS) entry which is preliminary data.</text>
</comment>
<dbReference type="InterPro" id="IPR054722">
    <property type="entry name" value="PolX-like_BBD"/>
</dbReference>
<protein>
    <recommendedName>
        <fullName evidence="1">Retrovirus-related Pol polyprotein from transposon TNT 1-94-like beta-barrel domain-containing protein</fullName>
    </recommendedName>
</protein>
<evidence type="ECO:0000259" key="1">
    <source>
        <dbReference type="Pfam" id="PF22936"/>
    </source>
</evidence>
<sequence length="442" mass="49883">MATTRFEIEKLDGETNFNLWQVRMMAILVQSGLKKVVTGKKPENINKIEWEELDEKALSAIQLCLANTVLQEVLMEKNSSSLWKRLETFYATNSLANRLVLKQRLFTFRMNEGELLKDHISQFITLLNDLNNVEVHIDDEDQAMLLLCSLPPSYKSFRETLIYGRDKLSFEDVKCHLLSRDKLDNELHLDSKTDRQASVLAAESNEEDVAGANLADENGDDFLLVSTSDNTKLTSEWILDSGCSFHMCPNREWFSTYSSVEGGVVRMGNDSSRKVIGIGTVKIKMHDGTIKTLSDVRYVPDLVKNLISLSILDLKGCKINIESSGIKVSRGALVLLKGKRIGSLYILEGSTMTGEIRCPSSVTELKSTCLERRQLGHRREKGMTVLLKRGSLLNTGFKKLRHCVRENQTRVSFDLAVYKSKARSLPVSKHKFDSVNSLHSSR</sequence>
<feature type="domain" description="Retrovirus-related Pol polyprotein from transposon TNT 1-94-like beta-barrel" evidence="1">
    <location>
        <begin position="237"/>
        <end position="317"/>
    </location>
</feature>
<keyword evidence="3" id="KW-1185">Reference proteome</keyword>
<evidence type="ECO:0000313" key="3">
    <source>
        <dbReference type="Proteomes" id="UP000701853"/>
    </source>
</evidence>
<name>A0A8J6CWL5_9ROSI</name>
<dbReference type="EMBL" id="JAHUZN010000009">
    <property type="protein sequence ID" value="KAG8482678.1"/>
    <property type="molecule type" value="Genomic_DNA"/>
</dbReference>
<dbReference type="AlphaFoldDB" id="A0A8J6CWL5"/>